<evidence type="ECO:0000256" key="1">
    <source>
        <dbReference type="SAM" id="SignalP"/>
    </source>
</evidence>
<name>A0A9N9SA06_9DIPT</name>
<dbReference type="AlphaFoldDB" id="A0A9N9SA06"/>
<feature type="chain" id="PRO_5040491213" evidence="1">
    <location>
        <begin position="22"/>
        <end position="74"/>
    </location>
</feature>
<dbReference type="EMBL" id="OU895880">
    <property type="protein sequence ID" value="CAG9812214.1"/>
    <property type="molecule type" value="Genomic_DNA"/>
</dbReference>
<keyword evidence="3" id="KW-1185">Reference proteome</keyword>
<proteinExistence type="predicted"/>
<feature type="signal peptide" evidence="1">
    <location>
        <begin position="1"/>
        <end position="21"/>
    </location>
</feature>
<accession>A0A9N9SA06</accession>
<gene>
    <name evidence="2" type="ORF">CHIRRI_LOCUS15019</name>
</gene>
<keyword evidence="1" id="KW-0732">Signal</keyword>
<reference evidence="2" key="1">
    <citation type="submission" date="2022-01" db="EMBL/GenBank/DDBJ databases">
        <authorList>
            <person name="King R."/>
        </authorList>
    </citation>
    <scope>NUCLEOTIDE SEQUENCE</scope>
</reference>
<protein>
    <submittedName>
        <fullName evidence="2">Uncharacterized protein</fullName>
    </submittedName>
</protein>
<evidence type="ECO:0000313" key="2">
    <source>
        <dbReference type="EMBL" id="CAG9812214.1"/>
    </source>
</evidence>
<reference evidence="2" key="2">
    <citation type="submission" date="2022-10" db="EMBL/GenBank/DDBJ databases">
        <authorList>
            <consortium name="ENA_rothamsted_submissions"/>
            <consortium name="culmorum"/>
            <person name="King R."/>
        </authorList>
    </citation>
    <scope>NUCLEOTIDE SEQUENCE</scope>
</reference>
<sequence length="74" mass="8358">MMFNLYLLFVVVFAFFSYADAGGESFQEFCFRICAPCSDVENTFGCDCSILPYYPDARCEVPSFPLEPEPEPSS</sequence>
<organism evidence="2 3">
    <name type="scientific">Chironomus riparius</name>
    <dbReference type="NCBI Taxonomy" id="315576"/>
    <lineage>
        <taxon>Eukaryota</taxon>
        <taxon>Metazoa</taxon>
        <taxon>Ecdysozoa</taxon>
        <taxon>Arthropoda</taxon>
        <taxon>Hexapoda</taxon>
        <taxon>Insecta</taxon>
        <taxon>Pterygota</taxon>
        <taxon>Neoptera</taxon>
        <taxon>Endopterygota</taxon>
        <taxon>Diptera</taxon>
        <taxon>Nematocera</taxon>
        <taxon>Chironomoidea</taxon>
        <taxon>Chironomidae</taxon>
        <taxon>Chironominae</taxon>
        <taxon>Chironomus</taxon>
    </lineage>
</organism>
<evidence type="ECO:0000313" key="3">
    <source>
        <dbReference type="Proteomes" id="UP001153620"/>
    </source>
</evidence>
<dbReference type="Proteomes" id="UP001153620">
    <property type="component" value="Chromosome 4"/>
</dbReference>